<sequence length="934" mass="97438">MTGKEADLSMRPVRAPGNPTSGGRSSAPRNLIATVTATTLLGASAFIGLGAAGPTLPAAHALPLPLDPDDPVVADQWINPFARADDQVHDVELEITDVHLTGALTAGDELVLELEISNNTSADLDQVTLLAQRGNAATDNATARMALASDGSGSYPYYGTQLVLDEQIAPGRSATTTMRVPTDADESVTLAITEPGAYPVRIALSGQLDGTASHLDSQRFLLPVVTEAPAPVTGEEEPPAPTPTTVLYPFTAETHVLGGETGEAPETPPLLLESDELAGELAPGGRLTELVDAFLSAPTPVQEASCLALDPALISVVHRMTGGYTVTDRRVSTVRQNQRLRDLWTSTNEPVTGTPGTGAADAAVFLDKLRRAVATNCTVALPWSNTDLNAVNSTGNQWLMREAVQRGGAVLEEILGVTPVGNVVIPGTGYVTPATAGNLGLADTLSREMSLEQVWEVESVTPIPATGPSGQASLDNPELPATDTTAPPPEIPVSVLVADNTVWRTPSADRFHQLAPGVTAVSYQGSLAATLATLGSSPETVGFSNPDARFDVTLDSTTARTLTGQGALRLTVGNSDGDSPVLVMPSAVLEGADAEMLLDTTADLIDSGAARPLTLPDYLTADAGQQAKLAESVTINGMPDETSFGVPFDDPSQIADTEILRATQQATYIDDLTGLMFNDQGIALTRYGFTAPLRHDLLRAMTVTHRRSYTDHTDATAATEDLLNQNRDMLQQLRSSVALLPPGNVYTRTSASSPLIIVAQNGLPLPAAAQILYASSDNARVHTPGVVRIPALGSITLQMTADLPDDNQRTDLTVWLASPDGATISDPVEISVLPRPSVLGTVGIVALGILVLGALLVFRVLRVRKQKGRTSHGGPPASPDAGHRAGSRSAPHGVVRPTKPGSVGEGRRQATRYVPRGRGCADDGSGSPKPPGAH</sequence>
<name>A0A8I0LAH2_9CORY</name>
<gene>
    <name evidence="3" type="ORF">H9627_05225</name>
</gene>
<accession>A0A8I0LAH2</accession>
<protein>
    <recommendedName>
        <fullName evidence="5">Secreted protein</fullName>
    </recommendedName>
</protein>
<keyword evidence="2" id="KW-1133">Transmembrane helix</keyword>
<organism evidence="3 4">
    <name type="scientific">Corynebacterium gallinarum</name>
    <dbReference type="NCBI Taxonomy" id="2762214"/>
    <lineage>
        <taxon>Bacteria</taxon>
        <taxon>Bacillati</taxon>
        <taxon>Actinomycetota</taxon>
        <taxon>Actinomycetes</taxon>
        <taxon>Mycobacteriales</taxon>
        <taxon>Corynebacteriaceae</taxon>
        <taxon>Corynebacterium</taxon>
    </lineage>
</organism>
<feature type="region of interest" description="Disordered" evidence="1">
    <location>
        <begin position="464"/>
        <end position="489"/>
    </location>
</feature>
<evidence type="ECO:0000256" key="1">
    <source>
        <dbReference type="SAM" id="MobiDB-lite"/>
    </source>
</evidence>
<evidence type="ECO:0000313" key="3">
    <source>
        <dbReference type="EMBL" id="MBD8029732.1"/>
    </source>
</evidence>
<dbReference type="AlphaFoldDB" id="A0A8I0LAH2"/>
<proteinExistence type="predicted"/>
<feature type="region of interest" description="Disordered" evidence="1">
    <location>
        <begin position="1"/>
        <end position="27"/>
    </location>
</feature>
<feature type="transmembrane region" description="Helical" evidence="2">
    <location>
        <begin position="838"/>
        <end position="861"/>
    </location>
</feature>
<feature type="region of interest" description="Disordered" evidence="1">
    <location>
        <begin position="866"/>
        <end position="934"/>
    </location>
</feature>
<evidence type="ECO:0000313" key="4">
    <source>
        <dbReference type="Proteomes" id="UP000650224"/>
    </source>
</evidence>
<keyword evidence="4" id="KW-1185">Reference proteome</keyword>
<keyword evidence="2" id="KW-0472">Membrane</keyword>
<dbReference type="EMBL" id="JACSPR010000003">
    <property type="protein sequence ID" value="MBD8029732.1"/>
    <property type="molecule type" value="Genomic_DNA"/>
</dbReference>
<dbReference type="Proteomes" id="UP000650224">
    <property type="component" value="Unassembled WGS sequence"/>
</dbReference>
<comment type="caution">
    <text evidence="3">The sequence shown here is derived from an EMBL/GenBank/DDBJ whole genome shotgun (WGS) entry which is preliminary data.</text>
</comment>
<reference evidence="3 4" key="1">
    <citation type="submission" date="2020-08" db="EMBL/GenBank/DDBJ databases">
        <title>A Genomic Blueprint of the Chicken Gut Microbiome.</title>
        <authorList>
            <person name="Gilroy R."/>
            <person name="Ravi A."/>
            <person name="Getino M."/>
            <person name="Pursley I."/>
            <person name="Horton D.L."/>
            <person name="Alikhan N.-F."/>
            <person name="Baker D."/>
            <person name="Gharbi K."/>
            <person name="Hall N."/>
            <person name="Watson M."/>
            <person name="Adriaenssens E.M."/>
            <person name="Foster-Nyarko E."/>
            <person name="Jarju S."/>
            <person name="Secka A."/>
            <person name="Antonio M."/>
            <person name="Oren A."/>
            <person name="Chaudhuri R."/>
            <person name="La Ragione R.M."/>
            <person name="Hildebrand F."/>
            <person name="Pallen M.J."/>
        </authorList>
    </citation>
    <scope>NUCLEOTIDE SEQUENCE [LARGE SCALE GENOMIC DNA]</scope>
    <source>
        <strain evidence="3 4">Sa1YVA5</strain>
    </source>
</reference>
<evidence type="ECO:0008006" key="5">
    <source>
        <dbReference type="Google" id="ProtNLM"/>
    </source>
</evidence>
<feature type="compositionally biased region" description="Polar residues" evidence="1">
    <location>
        <begin position="18"/>
        <end position="27"/>
    </location>
</feature>
<evidence type="ECO:0000256" key="2">
    <source>
        <dbReference type="SAM" id="Phobius"/>
    </source>
</evidence>
<keyword evidence="2" id="KW-0812">Transmembrane</keyword>